<protein>
    <recommendedName>
        <fullName evidence="4">Glucose-6-phosphate isomerase</fullName>
        <ecNumber evidence="4">5.3.1.9</ecNumber>
    </recommendedName>
</protein>
<reference evidence="5 6" key="1">
    <citation type="journal article" date="2016" name="Nat. Commun.">
        <title>Thousands of microbial genomes shed light on interconnected biogeochemical processes in an aquifer system.</title>
        <authorList>
            <person name="Anantharaman K."/>
            <person name="Brown C.T."/>
            <person name="Hug L.A."/>
            <person name="Sharon I."/>
            <person name="Castelle C.J."/>
            <person name="Probst A.J."/>
            <person name="Thomas B.C."/>
            <person name="Singh A."/>
            <person name="Wilkins M.J."/>
            <person name="Karaoz U."/>
            <person name="Brodie E.L."/>
            <person name="Williams K.H."/>
            <person name="Hubbard S.S."/>
            <person name="Banfield J.F."/>
        </authorList>
    </citation>
    <scope>NUCLEOTIDE SEQUENCE [LARGE SCALE GENOMIC DNA]</scope>
</reference>
<dbReference type="CDD" id="cd05016">
    <property type="entry name" value="SIS_PGI_2"/>
    <property type="match status" value="1"/>
</dbReference>
<evidence type="ECO:0000256" key="3">
    <source>
        <dbReference type="ARBA" id="ARBA00023235"/>
    </source>
</evidence>
<organism evidence="5 6">
    <name type="scientific">candidate division WOR-1 bacterium RIFOXYB2_FULL_48_7</name>
    <dbReference type="NCBI Taxonomy" id="1802583"/>
    <lineage>
        <taxon>Bacteria</taxon>
        <taxon>Bacillati</taxon>
        <taxon>Saganbacteria</taxon>
    </lineage>
</organism>
<evidence type="ECO:0000256" key="4">
    <source>
        <dbReference type="RuleBase" id="RU000612"/>
    </source>
</evidence>
<keyword evidence="1 4" id="KW-0312">Gluconeogenesis</keyword>
<comment type="caution">
    <text evidence="5">The sequence shown here is derived from an EMBL/GenBank/DDBJ whole genome shotgun (WGS) entry which is preliminary data.</text>
</comment>
<dbReference type="UniPathway" id="UPA00109">
    <property type="reaction ID" value="UER00181"/>
</dbReference>
<proteinExistence type="inferred from homology"/>
<dbReference type="GO" id="GO:0006094">
    <property type="term" value="P:gluconeogenesis"/>
    <property type="evidence" value="ECO:0007669"/>
    <property type="project" value="UniProtKB-KW"/>
</dbReference>
<dbReference type="Gene3D" id="3.40.50.10490">
    <property type="entry name" value="Glucose-6-phosphate isomerase like protein, domain 1"/>
    <property type="match status" value="2"/>
</dbReference>
<comment type="similarity">
    <text evidence="4">Belongs to the GPI family.</text>
</comment>
<dbReference type="GO" id="GO:0006096">
    <property type="term" value="P:glycolytic process"/>
    <property type="evidence" value="ECO:0007669"/>
    <property type="project" value="UniProtKB-UniPathway"/>
</dbReference>
<dbReference type="Proteomes" id="UP000178951">
    <property type="component" value="Unassembled WGS sequence"/>
</dbReference>
<evidence type="ECO:0000256" key="2">
    <source>
        <dbReference type="ARBA" id="ARBA00023152"/>
    </source>
</evidence>
<dbReference type="SUPFAM" id="SSF53697">
    <property type="entry name" value="SIS domain"/>
    <property type="match status" value="1"/>
</dbReference>
<dbReference type="InterPro" id="IPR035482">
    <property type="entry name" value="SIS_PGI_2"/>
</dbReference>
<dbReference type="EC" id="5.3.1.9" evidence="4"/>
<dbReference type="PANTHER" id="PTHR11469:SF1">
    <property type="entry name" value="GLUCOSE-6-PHOSPHATE ISOMERASE"/>
    <property type="match status" value="1"/>
</dbReference>
<keyword evidence="2 4" id="KW-0324">Glycolysis</keyword>
<evidence type="ECO:0000313" key="5">
    <source>
        <dbReference type="EMBL" id="OGC28951.1"/>
    </source>
</evidence>
<dbReference type="PROSITE" id="PS51463">
    <property type="entry name" value="P_GLUCOSE_ISOMERASE_3"/>
    <property type="match status" value="1"/>
</dbReference>
<dbReference type="Pfam" id="PF00342">
    <property type="entry name" value="PGI"/>
    <property type="match status" value="1"/>
</dbReference>
<dbReference type="PRINTS" id="PR00662">
    <property type="entry name" value="G6PISOMERASE"/>
</dbReference>
<dbReference type="GO" id="GO:0005829">
    <property type="term" value="C:cytosol"/>
    <property type="evidence" value="ECO:0007669"/>
    <property type="project" value="TreeGrafter"/>
</dbReference>
<dbReference type="GO" id="GO:0097367">
    <property type="term" value="F:carbohydrate derivative binding"/>
    <property type="evidence" value="ECO:0007669"/>
    <property type="project" value="InterPro"/>
</dbReference>
<comment type="catalytic activity">
    <reaction evidence="4">
        <text>alpha-D-glucose 6-phosphate = beta-D-fructose 6-phosphate</text>
        <dbReference type="Rhea" id="RHEA:11816"/>
        <dbReference type="ChEBI" id="CHEBI:57634"/>
        <dbReference type="ChEBI" id="CHEBI:58225"/>
        <dbReference type="EC" id="5.3.1.9"/>
    </reaction>
</comment>
<dbReference type="EMBL" id="MEUF01000098">
    <property type="protein sequence ID" value="OGC28951.1"/>
    <property type="molecule type" value="Genomic_DNA"/>
</dbReference>
<dbReference type="GO" id="GO:0048029">
    <property type="term" value="F:monosaccharide binding"/>
    <property type="evidence" value="ECO:0007669"/>
    <property type="project" value="TreeGrafter"/>
</dbReference>
<dbReference type="AlphaFoldDB" id="A0A1F4T835"/>
<dbReference type="GO" id="GO:0004347">
    <property type="term" value="F:glucose-6-phosphate isomerase activity"/>
    <property type="evidence" value="ECO:0007669"/>
    <property type="project" value="UniProtKB-EC"/>
</dbReference>
<name>A0A1F4T835_UNCSA</name>
<dbReference type="STRING" id="1802583.A2311_06450"/>
<accession>A0A1F4T835</accession>
<gene>
    <name evidence="5" type="ORF">A2311_06450</name>
</gene>
<sequence>MSKEIVVDISYSLEGTVIANPINGEEHRLGRLHAVMPQEISDVVNTIRSNHALHAGLKEAIEKRGERGHGLATTYGVLNAPFDYELGIEAKNISRAIREKGIEPRHIILAGIGGSELGATAAISAAGKQSVNYYPVTSLNNDAIVGIKQAVNPRESVLLMVSRSGTTKESTTAFEVMHSYFAEHLPKTELPSHIIQILGEDGIHAAKKKGYHTLPIVGSMSGRYTALHAANLLTMELAGVDIDGLTEGARAMYQRCFSVTATRSNPALEIAAVKYILTRQREEQYAKNIWVTSVFSPKLYKYGEWLDQLTEESLGHREDIFLTTKTAEFSNKAHSDFQNWIGGANRYLHQFVVPLESEYADILSGSNPENPAETVNDIEKAAYFGIAQSLALKDRPSFTTVTPAIDAYCMGQLMMRDMIATVYLGEVLGLHREEKTDGIGYFNQPGVQHYKGIMNHLLGNPSALRRYVSVLGSRIEAQK</sequence>
<comment type="pathway">
    <text evidence="4">Carbohydrate degradation; glycolysis; D-glyceraldehyde 3-phosphate and glycerone phosphate from D-glucose: step 2/4.</text>
</comment>
<dbReference type="PANTHER" id="PTHR11469">
    <property type="entry name" value="GLUCOSE-6-PHOSPHATE ISOMERASE"/>
    <property type="match status" value="1"/>
</dbReference>
<dbReference type="InterPro" id="IPR046348">
    <property type="entry name" value="SIS_dom_sf"/>
</dbReference>
<evidence type="ECO:0000256" key="1">
    <source>
        <dbReference type="ARBA" id="ARBA00022432"/>
    </source>
</evidence>
<keyword evidence="3 4" id="KW-0413">Isomerase</keyword>
<dbReference type="GO" id="GO:0051156">
    <property type="term" value="P:glucose 6-phosphate metabolic process"/>
    <property type="evidence" value="ECO:0007669"/>
    <property type="project" value="TreeGrafter"/>
</dbReference>
<dbReference type="InterPro" id="IPR001672">
    <property type="entry name" value="G6P_Isomerase"/>
</dbReference>
<evidence type="ECO:0000313" key="6">
    <source>
        <dbReference type="Proteomes" id="UP000178951"/>
    </source>
</evidence>